<dbReference type="EMBL" id="JADKNH010000002">
    <property type="protein sequence ID" value="MBF4692480.1"/>
    <property type="molecule type" value="Genomic_DNA"/>
</dbReference>
<dbReference type="Pfam" id="PF13237">
    <property type="entry name" value="Fer4_10"/>
    <property type="match status" value="1"/>
</dbReference>
<dbReference type="Pfam" id="PF00881">
    <property type="entry name" value="Nitroreductase"/>
    <property type="match status" value="1"/>
</dbReference>
<dbReference type="RefSeq" id="WP_194700707.1">
    <property type="nucleotide sequence ID" value="NZ_JADKNH010000002.1"/>
</dbReference>
<keyword evidence="3" id="KW-0560">Oxidoreductase</keyword>
<dbReference type="SUPFAM" id="SSF54862">
    <property type="entry name" value="4Fe-4S ferredoxins"/>
    <property type="match status" value="1"/>
</dbReference>
<evidence type="ECO:0000256" key="3">
    <source>
        <dbReference type="ARBA" id="ARBA00023002"/>
    </source>
</evidence>
<keyword evidence="4" id="KW-0408">Iron</keyword>
<comment type="similarity">
    <text evidence="1">Belongs to the nitroreductase family.</text>
</comment>
<dbReference type="Gene3D" id="3.30.70.20">
    <property type="match status" value="1"/>
</dbReference>
<evidence type="ECO:0000313" key="7">
    <source>
        <dbReference type="EMBL" id="MBF4692480.1"/>
    </source>
</evidence>
<evidence type="ECO:0000256" key="4">
    <source>
        <dbReference type="ARBA" id="ARBA00023004"/>
    </source>
</evidence>
<sequence>MTVVNCEKCIGCGLCVKDCIARDIKIVDQKAVVRNVNCMNCGHCIAICPQNAVTIEEYNMEEVKAYSKEHFDIESETLLNFIKYRRSVRQFKAQDVESKILEKIIEAGRFTQTGINMQDVSYAVIKSGLPELRGMTLESLKNTGEYILANLTPENKMYENYARMWIKMYTSYQTNPEGSDFLFFNAPVVIVISAKSEVNGALAASNMELMANALGLGTFFSGFLAKAAHGNAQIRDFLQIKEGKEVVCAMVIGHPAVKYKRTVPRKQADITWM</sequence>
<dbReference type="CDD" id="cd02143">
    <property type="entry name" value="nitroreductase_FeS-like"/>
    <property type="match status" value="1"/>
</dbReference>
<dbReference type="PROSITE" id="PS51379">
    <property type="entry name" value="4FE4S_FER_2"/>
    <property type="match status" value="2"/>
</dbReference>
<proteinExistence type="inferred from homology"/>
<dbReference type="PROSITE" id="PS00198">
    <property type="entry name" value="4FE4S_FER_1"/>
    <property type="match status" value="1"/>
</dbReference>
<protein>
    <submittedName>
        <fullName evidence="7">Nitroreductase family protein</fullName>
    </submittedName>
</protein>
<keyword evidence="8" id="KW-1185">Reference proteome</keyword>
<evidence type="ECO:0000313" key="8">
    <source>
        <dbReference type="Proteomes" id="UP000614200"/>
    </source>
</evidence>
<evidence type="ECO:0000259" key="6">
    <source>
        <dbReference type="PROSITE" id="PS51379"/>
    </source>
</evidence>
<evidence type="ECO:0000256" key="2">
    <source>
        <dbReference type="ARBA" id="ARBA00022723"/>
    </source>
</evidence>
<organism evidence="7 8">
    <name type="scientific">Fusibacter ferrireducens</name>
    <dbReference type="NCBI Taxonomy" id="2785058"/>
    <lineage>
        <taxon>Bacteria</taxon>
        <taxon>Bacillati</taxon>
        <taxon>Bacillota</taxon>
        <taxon>Clostridia</taxon>
        <taxon>Eubacteriales</taxon>
        <taxon>Eubacteriales Family XII. Incertae Sedis</taxon>
        <taxon>Fusibacter</taxon>
    </lineage>
</organism>
<dbReference type="InterPro" id="IPR000415">
    <property type="entry name" value="Nitroreductase-like"/>
</dbReference>
<comment type="caution">
    <text evidence="7">The sequence shown here is derived from an EMBL/GenBank/DDBJ whole genome shotgun (WGS) entry which is preliminary data.</text>
</comment>
<keyword evidence="5" id="KW-0411">Iron-sulfur</keyword>
<name>A0ABR9ZPT5_9FIRM</name>
<dbReference type="InterPro" id="IPR029479">
    <property type="entry name" value="Nitroreductase"/>
</dbReference>
<feature type="domain" description="4Fe-4S ferredoxin-type" evidence="6">
    <location>
        <begin position="1"/>
        <end position="28"/>
    </location>
</feature>
<dbReference type="Proteomes" id="UP000614200">
    <property type="component" value="Unassembled WGS sequence"/>
</dbReference>
<reference evidence="7 8" key="1">
    <citation type="submission" date="2020-11" db="EMBL/GenBank/DDBJ databases">
        <title>Fusibacter basophilias sp. nov.</title>
        <authorList>
            <person name="Qiu D."/>
        </authorList>
    </citation>
    <scope>NUCLEOTIDE SEQUENCE [LARGE SCALE GENOMIC DNA]</scope>
    <source>
        <strain evidence="7 8">Q10-2</strain>
    </source>
</reference>
<dbReference type="Gene3D" id="3.40.109.10">
    <property type="entry name" value="NADH Oxidase"/>
    <property type="match status" value="1"/>
</dbReference>
<dbReference type="PANTHER" id="PTHR43673:SF10">
    <property type="entry name" value="NADH DEHYDROGENASE_NAD(P)H NITROREDUCTASE XCC3605-RELATED"/>
    <property type="match status" value="1"/>
</dbReference>
<dbReference type="InterPro" id="IPR017896">
    <property type="entry name" value="4Fe4S_Fe-S-bd"/>
</dbReference>
<feature type="domain" description="4Fe-4S ferredoxin-type" evidence="6">
    <location>
        <begin position="29"/>
        <end position="58"/>
    </location>
</feature>
<dbReference type="InterPro" id="IPR017900">
    <property type="entry name" value="4Fe4S_Fe_S_CS"/>
</dbReference>
<keyword evidence="2" id="KW-0479">Metal-binding</keyword>
<evidence type="ECO:0000256" key="1">
    <source>
        <dbReference type="ARBA" id="ARBA00007118"/>
    </source>
</evidence>
<evidence type="ECO:0000256" key="5">
    <source>
        <dbReference type="ARBA" id="ARBA00023014"/>
    </source>
</evidence>
<dbReference type="PANTHER" id="PTHR43673">
    <property type="entry name" value="NAD(P)H NITROREDUCTASE YDGI-RELATED"/>
    <property type="match status" value="1"/>
</dbReference>
<gene>
    <name evidence="7" type="ORF">ISU02_05095</name>
</gene>
<accession>A0ABR9ZPT5</accession>
<dbReference type="SUPFAM" id="SSF55469">
    <property type="entry name" value="FMN-dependent nitroreductase-like"/>
    <property type="match status" value="1"/>
</dbReference>